<dbReference type="GO" id="GO:0003676">
    <property type="term" value="F:nucleic acid binding"/>
    <property type="evidence" value="ECO:0007669"/>
    <property type="project" value="InterPro"/>
</dbReference>
<dbReference type="PROSITE" id="PS50994">
    <property type="entry name" value="INTEGRASE"/>
    <property type="match status" value="1"/>
</dbReference>
<dbReference type="PANTHER" id="PTHR46889">
    <property type="entry name" value="TRANSPOSASE INSF FOR INSERTION SEQUENCE IS3B-RELATED"/>
    <property type="match status" value="1"/>
</dbReference>
<name>A0A378QL20_MORLA</name>
<dbReference type="InterPro" id="IPR048020">
    <property type="entry name" value="Transpos_IS3"/>
</dbReference>
<reference evidence="2 3" key="1">
    <citation type="submission" date="2018-06" db="EMBL/GenBank/DDBJ databases">
        <authorList>
            <consortium name="Pathogen Informatics"/>
            <person name="Doyle S."/>
        </authorList>
    </citation>
    <scope>NUCLEOTIDE SEQUENCE [LARGE SCALE GENOMIC DNA]</scope>
    <source>
        <strain evidence="2 3">NCTC7911</strain>
    </source>
</reference>
<accession>A0A378QL20</accession>
<evidence type="ECO:0000313" key="3">
    <source>
        <dbReference type="Proteomes" id="UP000254107"/>
    </source>
</evidence>
<dbReference type="GO" id="GO:0015074">
    <property type="term" value="P:DNA integration"/>
    <property type="evidence" value="ECO:0007669"/>
    <property type="project" value="InterPro"/>
</dbReference>
<dbReference type="PANTHER" id="PTHR46889:SF4">
    <property type="entry name" value="TRANSPOSASE INSO FOR INSERTION SEQUENCE ELEMENT IS911B-RELATED"/>
    <property type="match status" value="1"/>
</dbReference>
<dbReference type="EMBL" id="UGQC01000001">
    <property type="protein sequence ID" value="STZ01150.1"/>
    <property type="molecule type" value="Genomic_DNA"/>
</dbReference>
<dbReference type="InterPro" id="IPR050900">
    <property type="entry name" value="Transposase_IS3/IS150/IS904"/>
</dbReference>
<proteinExistence type="predicted"/>
<dbReference type="SUPFAM" id="SSF53098">
    <property type="entry name" value="Ribonuclease H-like"/>
    <property type="match status" value="1"/>
</dbReference>
<organism evidence="2 3">
    <name type="scientific">Moraxella lacunata</name>
    <dbReference type="NCBI Taxonomy" id="477"/>
    <lineage>
        <taxon>Bacteria</taxon>
        <taxon>Pseudomonadati</taxon>
        <taxon>Pseudomonadota</taxon>
        <taxon>Gammaproteobacteria</taxon>
        <taxon>Moraxellales</taxon>
        <taxon>Moraxellaceae</taxon>
        <taxon>Moraxella</taxon>
    </lineage>
</organism>
<keyword evidence="3" id="KW-1185">Reference proteome</keyword>
<dbReference type="AlphaFoldDB" id="A0A378QL20"/>
<sequence length="200" mass="23799">MFYYHIRQSTKPDKDLDLKEHINHIYHQHKGRYGYRRITSELNNQLAQKGMVINHKRVQRLMAKLGLKALVRRQRKFNTYKGTMGKDTIQDNILKRDFKADKPNQKWATDITEFKVQDKANDGSVIQRKLYLSPIIDLFNGEIVSYTMKDRPTYELVKEMLNDALSKLSQEKMDDKPIIHSDRGWHYQMSHYQQTLKDKA</sequence>
<evidence type="ECO:0000259" key="1">
    <source>
        <dbReference type="PROSITE" id="PS50994"/>
    </source>
</evidence>
<protein>
    <submittedName>
        <fullName evidence="2">Integrase core domain</fullName>
    </submittedName>
</protein>
<dbReference type="Gene3D" id="3.30.420.10">
    <property type="entry name" value="Ribonuclease H-like superfamily/Ribonuclease H"/>
    <property type="match status" value="1"/>
</dbReference>
<dbReference type="InterPro" id="IPR036397">
    <property type="entry name" value="RNaseH_sf"/>
</dbReference>
<dbReference type="NCBIfam" id="NF033516">
    <property type="entry name" value="transpos_IS3"/>
    <property type="match status" value="1"/>
</dbReference>
<gene>
    <name evidence="2" type="ORF">NCTC7911_02571</name>
</gene>
<dbReference type="InterPro" id="IPR025948">
    <property type="entry name" value="HTH-like_dom"/>
</dbReference>
<feature type="domain" description="Integrase catalytic" evidence="1">
    <location>
        <begin position="99"/>
        <end position="200"/>
    </location>
</feature>
<dbReference type="Pfam" id="PF00665">
    <property type="entry name" value="rve"/>
    <property type="match status" value="1"/>
</dbReference>
<dbReference type="InterPro" id="IPR001584">
    <property type="entry name" value="Integrase_cat-core"/>
</dbReference>
<dbReference type="InterPro" id="IPR012337">
    <property type="entry name" value="RNaseH-like_sf"/>
</dbReference>
<dbReference type="Proteomes" id="UP000254107">
    <property type="component" value="Unassembled WGS sequence"/>
</dbReference>
<dbReference type="Pfam" id="PF13276">
    <property type="entry name" value="HTH_21"/>
    <property type="match status" value="1"/>
</dbReference>
<evidence type="ECO:0000313" key="2">
    <source>
        <dbReference type="EMBL" id="STZ01150.1"/>
    </source>
</evidence>